<protein>
    <submittedName>
        <fullName evidence="1">Uncharacterized protein</fullName>
    </submittedName>
</protein>
<dbReference type="AlphaFoldDB" id="A0A8S1J2W7"/>
<dbReference type="Proteomes" id="UP000708148">
    <property type="component" value="Unassembled WGS sequence"/>
</dbReference>
<keyword evidence="2" id="KW-1185">Reference proteome</keyword>
<gene>
    <name evidence="1" type="ORF">OSTQU699_LOCUS6856</name>
</gene>
<proteinExistence type="predicted"/>
<dbReference type="EMBL" id="CAJHUC010001552">
    <property type="protein sequence ID" value="CAD7701497.1"/>
    <property type="molecule type" value="Genomic_DNA"/>
</dbReference>
<reference evidence="1" key="1">
    <citation type="submission" date="2020-12" db="EMBL/GenBank/DDBJ databases">
        <authorList>
            <person name="Iha C."/>
        </authorList>
    </citation>
    <scope>NUCLEOTIDE SEQUENCE</scope>
</reference>
<evidence type="ECO:0000313" key="1">
    <source>
        <dbReference type="EMBL" id="CAD7701497.1"/>
    </source>
</evidence>
<sequence>MRWATVKTVSGIFLLIELNDTKAPKLAAALLAQICRSVLFGALHSRVYQSGKNFGCFALGAVHWCCRQMVCDLVVHGGNGCLAALVVGRLGRRLVFDATTLFTVLNLRVLCSEWDGQRGCGLTGGTYFREMALTGQRTHRQCLFETYRDNKARLWSHIVPQCCRNNWLDWQVANALGSFTPSEVCMV</sequence>
<organism evidence="1 2">
    <name type="scientific">Ostreobium quekettii</name>
    <dbReference type="NCBI Taxonomy" id="121088"/>
    <lineage>
        <taxon>Eukaryota</taxon>
        <taxon>Viridiplantae</taxon>
        <taxon>Chlorophyta</taxon>
        <taxon>core chlorophytes</taxon>
        <taxon>Ulvophyceae</taxon>
        <taxon>TCBD clade</taxon>
        <taxon>Bryopsidales</taxon>
        <taxon>Ostreobineae</taxon>
        <taxon>Ostreobiaceae</taxon>
        <taxon>Ostreobium</taxon>
    </lineage>
</organism>
<accession>A0A8S1J2W7</accession>
<evidence type="ECO:0000313" key="2">
    <source>
        <dbReference type="Proteomes" id="UP000708148"/>
    </source>
</evidence>
<comment type="caution">
    <text evidence="1">The sequence shown here is derived from an EMBL/GenBank/DDBJ whole genome shotgun (WGS) entry which is preliminary data.</text>
</comment>
<name>A0A8S1J2W7_9CHLO</name>